<keyword evidence="2" id="KW-0547">Nucleotide-binding</keyword>
<dbReference type="NCBIfam" id="TIGR00585">
    <property type="entry name" value="mutl"/>
    <property type="match status" value="1"/>
</dbReference>
<dbReference type="GO" id="GO:0005524">
    <property type="term" value="F:ATP binding"/>
    <property type="evidence" value="ECO:0007669"/>
    <property type="project" value="UniProtKB-KW"/>
</dbReference>
<dbReference type="AlphaFoldDB" id="T1DH77"/>
<dbReference type="GO" id="GO:0016887">
    <property type="term" value="F:ATP hydrolysis activity"/>
    <property type="evidence" value="ECO:0007669"/>
    <property type="project" value="InterPro"/>
</dbReference>
<dbReference type="SUPFAM" id="SSF55874">
    <property type="entry name" value="ATPase domain of HSP90 chaperone/DNA topoisomerase II/histidine kinase"/>
    <property type="match status" value="1"/>
</dbReference>
<dbReference type="GO" id="GO:0032300">
    <property type="term" value="C:mismatch repair complex"/>
    <property type="evidence" value="ECO:0007669"/>
    <property type="project" value="InterPro"/>
</dbReference>
<dbReference type="Gene3D" id="3.30.565.10">
    <property type="entry name" value="Histidine kinase-like ATPase, C-terminal domain"/>
    <property type="match status" value="1"/>
</dbReference>
<dbReference type="GO" id="GO:0140664">
    <property type="term" value="F:ATP-dependent DNA damage sensor activity"/>
    <property type="evidence" value="ECO:0007669"/>
    <property type="project" value="InterPro"/>
</dbReference>
<dbReference type="EMBL" id="AUZX01000096">
    <property type="protein sequence ID" value="EQD81160.1"/>
    <property type="molecule type" value="Genomic_DNA"/>
</dbReference>
<sequence length="118" mass="12171">MPIRILPSELVDQIAAGEVIERPASVVKELIENSLDAGAGRVEVDIEQGGAGLIRVRDDGCGIDAASLPVALQRHATSKIASLEDLAAIGTLGFRGEALPSIGSVARLRLVSHPAEAA</sequence>
<gene>
    <name evidence="2" type="ORF">B1A_00121</name>
</gene>
<dbReference type="Pfam" id="PF13589">
    <property type="entry name" value="HATPase_c_3"/>
    <property type="match status" value="1"/>
</dbReference>
<keyword evidence="2" id="KW-0067">ATP-binding</keyword>
<dbReference type="PROSITE" id="PS00058">
    <property type="entry name" value="DNA_MISMATCH_REPAIR_1"/>
    <property type="match status" value="1"/>
</dbReference>
<protein>
    <submittedName>
        <fullName evidence="2">ATP-binding region, ATPase-like domain protein</fullName>
    </submittedName>
</protein>
<proteinExistence type="inferred from homology"/>
<reference evidence="2" key="1">
    <citation type="submission" date="2013-08" db="EMBL/GenBank/DDBJ databases">
        <authorList>
            <person name="Mendez C."/>
            <person name="Richter M."/>
            <person name="Ferrer M."/>
            <person name="Sanchez J."/>
        </authorList>
    </citation>
    <scope>NUCLEOTIDE SEQUENCE</scope>
</reference>
<dbReference type="InterPro" id="IPR014762">
    <property type="entry name" value="DNA_mismatch_repair_CS"/>
</dbReference>
<dbReference type="GO" id="GO:0030983">
    <property type="term" value="F:mismatched DNA binding"/>
    <property type="evidence" value="ECO:0007669"/>
    <property type="project" value="InterPro"/>
</dbReference>
<evidence type="ECO:0000313" key="2">
    <source>
        <dbReference type="EMBL" id="EQD81160.1"/>
    </source>
</evidence>
<dbReference type="InterPro" id="IPR002099">
    <property type="entry name" value="MutL/Mlh/PMS"/>
</dbReference>
<comment type="caution">
    <text evidence="2">The sequence shown here is derived from an EMBL/GenBank/DDBJ whole genome shotgun (WGS) entry which is preliminary data.</text>
</comment>
<dbReference type="InterPro" id="IPR036890">
    <property type="entry name" value="HATPase_C_sf"/>
</dbReference>
<dbReference type="GO" id="GO:0006298">
    <property type="term" value="P:mismatch repair"/>
    <property type="evidence" value="ECO:0007669"/>
    <property type="project" value="InterPro"/>
</dbReference>
<dbReference type="PANTHER" id="PTHR10073">
    <property type="entry name" value="DNA MISMATCH REPAIR PROTEIN MLH, PMS, MUTL"/>
    <property type="match status" value="1"/>
</dbReference>
<dbReference type="InterPro" id="IPR038973">
    <property type="entry name" value="MutL/Mlh/Pms-like"/>
</dbReference>
<evidence type="ECO:0000256" key="1">
    <source>
        <dbReference type="ARBA" id="ARBA00006082"/>
    </source>
</evidence>
<comment type="similarity">
    <text evidence="1">Belongs to the DNA mismatch repair MutL/HexB family.</text>
</comment>
<reference evidence="2" key="2">
    <citation type="journal article" date="2014" name="ISME J.">
        <title>Microbial stratification in low pH oxic and suboxic macroscopic growths along an acid mine drainage.</title>
        <authorList>
            <person name="Mendez-Garcia C."/>
            <person name="Mesa V."/>
            <person name="Sprenger R.R."/>
            <person name="Richter M."/>
            <person name="Diez M.S."/>
            <person name="Solano J."/>
            <person name="Bargiela R."/>
            <person name="Golyshina O.V."/>
            <person name="Manteca A."/>
            <person name="Ramos J.L."/>
            <person name="Gallego J.R."/>
            <person name="Llorente I."/>
            <person name="Martins Dos Santos V.A."/>
            <person name="Jensen O.N."/>
            <person name="Pelaez A.I."/>
            <person name="Sanchez J."/>
            <person name="Ferrer M."/>
        </authorList>
    </citation>
    <scope>NUCLEOTIDE SEQUENCE</scope>
</reference>
<name>T1DH77_9ZZZZ</name>
<organism evidence="2">
    <name type="scientific">mine drainage metagenome</name>
    <dbReference type="NCBI Taxonomy" id="410659"/>
    <lineage>
        <taxon>unclassified sequences</taxon>
        <taxon>metagenomes</taxon>
        <taxon>ecological metagenomes</taxon>
    </lineage>
</organism>
<dbReference type="PANTHER" id="PTHR10073:SF12">
    <property type="entry name" value="DNA MISMATCH REPAIR PROTEIN MLH1"/>
    <property type="match status" value="1"/>
</dbReference>
<feature type="non-terminal residue" evidence="2">
    <location>
        <position position="118"/>
    </location>
</feature>
<accession>T1DH77</accession>